<organism evidence="4 5">
    <name type="scientific">Dactylonectria estremocensis</name>
    <dbReference type="NCBI Taxonomy" id="1079267"/>
    <lineage>
        <taxon>Eukaryota</taxon>
        <taxon>Fungi</taxon>
        <taxon>Dikarya</taxon>
        <taxon>Ascomycota</taxon>
        <taxon>Pezizomycotina</taxon>
        <taxon>Sordariomycetes</taxon>
        <taxon>Hypocreomycetidae</taxon>
        <taxon>Hypocreales</taxon>
        <taxon>Nectriaceae</taxon>
        <taxon>Dactylonectria</taxon>
    </lineage>
</organism>
<feature type="domain" description="Intradiol ring-cleavage dioxygenases" evidence="3">
    <location>
        <begin position="126"/>
        <end position="220"/>
    </location>
</feature>
<sequence>MHFSLVLVAITTPFVVGHPGEHHERATANLLSARQDHHLSVRRSLDSCANHPSFRALKERAIVRHFNTVTAHRKSKRASATGVGHDFTDSRPEISSDSSDETVFGSNHTCILNPEGEIGPYYVKGELVRNNVRDDEPGVPIVIEGQFIDVETCEPLTDLYWDVWNCNSTGVYSGLVAEGNGNTADASNLNATFLRGIQKTDDEGVVQFLSVFPGHYEGRATHHHMVAWLNATMLSNNTITSGHVAHIGQLFWDQDLIDKIEATYPYNLNNISITENADDRVVSGEVSDTTSDPFFNYVYLGDDLDDGLFGWITIGVNKSASYEPSYSYTYGADGGTEVSGDSDSESSQETPGGFSQGTPGGFPGGTSIGGSNAISTDAAEKTSTGCY</sequence>
<dbReference type="InterPro" id="IPR000627">
    <property type="entry name" value="Intradiol_dOase_C"/>
</dbReference>
<protein>
    <submittedName>
        <fullName evidence="4">Intradiol ring-cleavage dioxygenase</fullName>
    </submittedName>
</protein>
<keyword evidence="2" id="KW-0732">Signal</keyword>
<comment type="caution">
    <text evidence="4">The sequence shown here is derived from an EMBL/GenBank/DDBJ whole genome shotgun (WGS) entry which is preliminary data.</text>
</comment>
<dbReference type="InterPro" id="IPR015889">
    <property type="entry name" value="Intradiol_dOase_core"/>
</dbReference>
<dbReference type="CDD" id="cd03457">
    <property type="entry name" value="intradiol_dioxygenase_like"/>
    <property type="match status" value="1"/>
</dbReference>
<keyword evidence="4" id="KW-0560">Oxidoreductase</keyword>
<dbReference type="PANTHER" id="PTHR34315:SF9">
    <property type="entry name" value="INTRADIOL RING-CLEAVAGE DIOXYGENASES DOMAIN-CONTAINING PROTEIN-RELATED"/>
    <property type="match status" value="1"/>
</dbReference>
<reference evidence="4" key="1">
    <citation type="journal article" date="2021" name="Nat. Commun.">
        <title>Genetic determinants of endophytism in the Arabidopsis root mycobiome.</title>
        <authorList>
            <person name="Mesny F."/>
            <person name="Miyauchi S."/>
            <person name="Thiergart T."/>
            <person name="Pickel B."/>
            <person name="Atanasova L."/>
            <person name="Karlsson M."/>
            <person name="Huettel B."/>
            <person name="Barry K.W."/>
            <person name="Haridas S."/>
            <person name="Chen C."/>
            <person name="Bauer D."/>
            <person name="Andreopoulos W."/>
            <person name="Pangilinan J."/>
            <person name="LaButti K."/>
            <person name="Riley R."/>
            <person name="Lipzen A."/>
            <person name="Clum A."/>
            <person name="Drula E."/>
            <person name="Henrissat B."/>
            <person name="Kohler A."/>
            <person name="Grigoriev I.V."/>
            <person name="Martin F.M."/>
            <person name="Hacquard S."/>
        </authorList>
    </citation>
    <scope>NUCLEOTIDE SEQUENCE</scope>
    <source>
        <strain evidence="4">MPI-CAGE-AT-0021</strain>
    </source>
</reference>
<feature type="compositionally biased region" description="Gly residues" evidence="1">
    <location>
        <begin position="354"/>
        <end position="368"/>
    </location>
</feature>
<dbReference type="SUPFAM" id="SSF49482">
    <property type="entry name" value="Aromatic compound dioxygenase"/>
    <property type="match status" value="1"/>
</dbReference>
<dbReference type="Pfam" id="PF00775">
    <property type="entry name" value="Dioxygenase_C"/>
    <property type="match status" value="1"/>
</dbReference>
<dbReference type="Gene3D" id="2.60.130.10">
    <property type="entry name" value="Aromatic compound dioxygenase"/>
    <property type="match status" value="1"/>
</dbReference>
<evidence type="ECO:0000259" key="3">
    <source>
        <dbReference type="Pfam" id="PF00775"/>
    </source>
</evidence>
<dbReference type="PANTHER" id="PTHR34315">
    <property type="match status" value="1"/>
</dbReference>
<proteinExistence type="predicted"/>
<evidence type="ECO:0000313" key="5">
    <source>
        <dbReference type="Proteomes" id="UP000717696"/>
    </source>
</evidence>
<dbReference type="GO" id="GO:0016702">
    <property type="term" value="F:oxidoreductase activity, acting on single donors with incorporation of molecular oxygen, incorporation of two atoms of oxygen"/>
    <property type="evidence" value="ECO:0007669"/>
    <property type="project" value="InterPro"/>
</dbReference>
<name>A0A9P9DZN9_9HYPO</name>
<feature type="signal peptide" evidence="2">
    <location>
        <begin position="1"/>
        <end position="17"/>
    </location>
</feature>
<dbReference type="EMBL" id="JAGMUU010000022">
    <property type="protein sequence ID" value="KAH7128047.1"/>
    <property type="molecule type" value="Genomic_DNA"/>
</dbReference>
<dbReference type="Proteomes" id="UP000717696">
    <property type="component" value="Unassembled WGS sequence"/>
</dbReference>
<dbReference type="AlphaFoldDB" id="A0A9P9DZN9"/>
<keyword evidence="4" id="KW-0223">Dioxygenase</keyword>
<evidence type="ECO:0000256" key="2">
    <source>
        <dbReference type="SAM" id="SignalP"/>
    </source>
</evidence>
<gene>
    <name evidence="4" type="ORF">B0J13DRAFT_611581</name>
</gene>
<feature type="chain" id="PRO_5040468027" evidence="2">
    <location>
        <begin position="18"/>
        <end position="387"/>
    </location>
</feature>
<evidence type="ECO:0000313" key="4">
    <source>
        <dbReference type="EMBL" id="KAH7128047.1"/>
    </source>
</evidence>
<dbReference type="OrthoDB" id="121380at2759"/>
<feature type="region of interest" description="Disordered" evidence="1">
    <location>
        <begin position="74"/>
        <end position="102"/>
    </location>
</feature>
<evidence type="ECO:0000256" key="1">
    <source>
        <dbReference type="SAM" id="MobiDB-lite"/>
    </source>
</evidence>
<accession>A0A9P9DZN9</accession>
<feature type="region of interest" description="Disordered" evidence="1">
    <location>
        <begin position="333"/>
        <end position="387"/>
    </location>
</feature>
<dbReference type="GO" id="GO:0008199">
    <property type="term" value="F:ferric iron binding"/>
    <property type="evidence" value="ECO:0007669"/>
    <property type="project" value="InterPro"/>
</dbReference>
<keyword evidence="5" id="KW-1185">Reference proteome</keyword>